<name>A0A1W1BW08_9ZZZZ</name>
<feature type="transmembrane region" description="Helical" evidence="1">
    <location>
        <begin position="45"/>
        <end position="66"/>
    </location>
</feature>
<dbReference type="AlphaFoldDB" id="A0A1W1BW08"/>
<evidence type="ECO:0008006" key="3">
    <source>
        <dbReference type="Google" id="ProtNLM"/>
    </source>
</evidence>
<evidence type="ECO:0000256" key="1">
    <source>
        <dbReference type="SAM" id="Phobius"/>
    </source>
</evidence>
<proteinExistence type="predicted"/>
<feature type="transmembrane region" description="Helical" evidence="1">
    <location>
        <begin position="122"/>
        <end position="143"/>
    </location>
</feature>
<protein>
    <recommendedName>
        <fullName evidence="3">Copper resistance protein D domain-containing protein</fullName>
    </recommendedName>
</protein>
<keyword evidence="1" id="KW-0812">Transmembrane</keyword>
<feature type="transmembrane region" description="Helical" evidence="1">
    <location>
        <begin position="6"/>
        <end position="25"/>
    </location>
</feature>
<keyword evidence="1" id="KW-0472">Membrane</keyword>
<sequence length="149" mass="16888">MGWAIHLHLVAAISWIGGSVFLFVLGISLRDKQDQKEVYPRIGPIYGYFEIAALFMLLSTGTIMIYDNGLVDILFDMTIHNEVIDSLRIKLSFVVLLAIMTVVHTIIALKTLHTEKTPIQKFFSRGASMGIFFLNFIVLHYAMVIRDIL</sequence>
<dbReference type="EMBL" id="FPHC01000045">
    <property type="protein sequence ID" value="SFV57788.1"/>
    <property type="molecule type" value="Genomic_DNA"/>
</dbReference>
<gene>
    <name evidence="2" type="ORF">MNB_SV-6-127</name>
</gene>
<organism evidence="2">
    <name type="scientific">hydrothermal vent metagenome</name>
    <dbReference type="NCBI Taxonomy" id="652676"/>
    <lineage>
        <taxon>unclassified sequences</taxon>
        <taxon>metagenomes</taxon>
        <taxon>ecological metagenomes</taxon>
    </lineage>
</organism>
<accession>A0A1W1BW08</accession>
<reference evidence="2" key="1">
    <citation type="submission" date="2016-10" db="EMBL/GenBank/DDBJ databases">
        <authorList>
            <person name="de Groot N.N."/>
        </authorList>
    </citation>
    <scope>NUCLEOTIDE SEQUENCE</scope>
</reference>
<feature type="transmembrane region" description="Helical" evidence="1">
    <location>
        <begin position="91"/>
        <end position="110"/>
    </location>
</feature>
<keyword evidence="1" id="KW-1133">Transmembrane helix</keyword>
<evidence type="ECO:0000313" key="2">
    <source>
        <dbReference type="EMBL" id="SFV57788.1"/>
    </source>
</evidence>